<dbReference type="GeneID" id="85349853"/>
<keyword evidence="3" id="KW-1185">Reference proteome</keyword>
<protein>
    <submittedName>
        <fullName evidence="2">Uncharacterized protein</fullName>
    </submittedName>
</protein>
<dbReference type="Proteomes" id="UP001175211">
    <property type="component" value="Unassembled WGS sequence"/>
</dbReference>
<evidence type="ECO:0000313" key="3">
    <source>
        <dbReference type="Proteomes" id="UP001175211"/>
    </source>
</evidence>
<gene>
    <name evidence="2" type="ORF">EV420DRAFT_1193881</name>
</gene>
<comment type="caution">
    <text evidence="2">The sequence shown here is derived from an EMBL/GenBank/DDBJ whole genome shotgun (WGS) entry which is preliminary data.</text>
</comment>
<dbReference type="EMBL" id="JAUEPS010000009">
    <property type="protein sequence ID" value="KAK0462530.1"/>
    <property type="molecule type" value="Genomic_DNA"/>
</dbReference>
<evidence type="ECO:0000313" key="2">
    <source>
        <dbReference type="EMBL" id="KAK0462530.1"/>
    </source>
</evidence>
<feature type="region of interest" description="Disordered" evidence="1">
    <location>
        <begin position="99"/>
        <end position="120"/>
    </location>
</feature>
<name>A0AA39NBF2_ARMTA</name>
<accession>A0AA39NBF2</accession>
<organism evidence="2 3">
    <name type="scientific">Armillaria tabescens</name>
    <name type="common">Ringless honey mushroom</name>
    <name type="synonym">Agaricus tabescens</name>
    <dbReference type="NCBI Taxonomy" id="1929756"/>
    <lineage>
        <taxon>Eukaryota</taxon>
        <taxon>Fungi</taxon>
        <taxon>Dikarya</taxon>
        <taxon>Basidiomycota</taxon>
        <taxon>Agaricomycotina</taxon>
        <taxon>Agaricomycetes</taxon>
        <taxon>Agaricomycetidae</taxon>
        <taxon>Agaricales</taxon>
        <taxon>Marasmiineae</taxon>
        <taxon>Physalacriaceae</taxon>
        <taxon>Desarmillaria</taxon>
    </lineage>
</organism>
<reference evidence="2" key="1">
    <citation type="submission" date="2023-06" db="EMBL/GenBank/DDBJ databases">
        <authorList>
            <consortium name="Lawrence Berkeley National Laboratory"/>
            <person name="Ahrendt S."/>
            <person name="Sahu N."/>
            <person name="Indic B."/>
            <person name="Wong-Bajracharya J."/>
            <person name="Merenyi Z."/>
            <person name="Ke H.-M."/>
            <person name="Monk M."/>
            <person name="Kocsube S."/>
            <person name="Drula E."/>
            <person name="Lipzen A."/>
            <person name="Balint B."/>
            <person name="Henrissat B."/>
            <person name="Andreopoulos B."/>
            <person name="Martin F.M."/>
            <person name="Harder C.B."/>
            <person name="Rigling D."/>
            <person name="Ford K.L."/>
            <person name="Foster G.D."/>
            <person name="Pangilinan J."/>
            <person name="Papanicolaou A."/>
            <person name="Barry K."/>
            <person name="LaButti K."/>
            <person name="Viragh M."/>
            <person name="Koriabine M."/>
            <person name="Yan M."/>
            <person name="Riley R."/>
            <person name="Champramary S."/>
            <person name="Plett K.L."/>
            <person name="Tsai I.J."/>
            <person name="Slot J."/>
            <person name="Sipos G."/>
            <person name="Plett J."/>
            <person name="Nagy L.G."/>
            <person name="Grigoriev I.V."/>
        </authorList>
    </citation>
    <scope>NUCLEOTIDE SEQUENCE</scope>
    <source>
        <strain evidence="2">CCBAS 213</strain>
    </source>
</reference>
<proteinExistence type="predicted"/>
<sequence length="188" mass="21620">MLRQEQTRWCCIAGAWWDYVRKGLNGRENRSIRGTTCIHLRIFASSTTEFYIVIIVSSGQVGLPGAGDKCCQNEGIPESLQETYLPVFRSFHSTCQMNLPDGQRRRRPQNLSHPSTDGDIAYPSNQRCRSSHRVTSLFVVCHFFRRNFESILTLMQSLLGTNRLRSFLACFHESVETTYHPKVCKRVI</sequence>
<dbReference type="AlphaFoldDB" id="A0AA39NBF2"/>
<evidence type="ECO:0000256" key="1">
    <source>
        <dbReference type="SAM" id="MobiDB-lite"/>
    </source>
</evidence>
<dbReference type="RefSeq" id="XP_060334142.1">
    <property type="nucleotide sequence ID" value="XM_060466305.1"/>
</dbReference>